<dbReference type="InterPro" id="IPR008969">
    <property type="entry name" value="CarboxyPept-like_regulatory"/>
</dbReference>
<dbReference type="RefSeq" id="WP_072975270.1">
    <property type="nucleotide sequence ID" value="NZ_FRBY01000006.1"/>
</dbReference>
<dbReference type="Proteomes" id="UP000184121">
    <property type="component" value="Unassembled WGS sequence"/>
</dbReference>
<gene>
    <name evidence="4" type="ORF">SAMN05444366_4058</name>
</gene>
<evidence type="ECO:0000313" key="4">
    <source>
        <dbReference type="EMBL" id="SHM75742.1"/>
    </source>
</evidence>
<organism evidence="4 5">
    <name type="scientific">Flavobacterium saccharophilum</name>
    <dbReference type="NCBI Taxonomy" id="29534"/>
    <lineage>
        <taxon>Bacteria</taxon>
        <taxon>Pseudomonadati</taxon>
        <taxon>Bacteroidota</taxon>
        <taxon>Flavobacteriia</taxon>
        <taxon>Flavobacteriales</taxon>
        <taxon>Flavobacteriaceae</taxon>
        <taxon>Flavobacterium</taxon>
    </lineage>
</organism>
<evidence type="ECO:0000259" key="3">
    <source>
        <dbReference type="PROSITE" id="PS51468"/>
    </source>
</evidence>
<feature type="chain" id="PRO_5012590739" evidence="2">
    <location>
        <begin position="19"/>
        <end position="1079"/>
    </location>
</feature>
<evidence type="ECO:0000313" key="5">
    <source>
        <dbReference type="Proteomes" id="UP000184121"/>
    </source>
</evidence>
<dbReference type="Pfam" id="PF13715">
    <property type="entry name" value="CarbopepD_reg_2"/>
    <property type="match status" value="1"/>
</dbReference>
<dbReference type="SUPFAM" id="SSF48452">
    <property type="entry name" value="TPR-like"/>
    <property type="match status" value="1"/>
</dbReference>
<dbReference type="AlphaFoldDB" id="A0A1M7LDQ3"/>
<dbReference type="PROSITE" id="PS51468">
    <property type="entry name" value="VIT"/>
    <property type="match status" value="1"/>
</dbReference>
<dbReference type="PANTHER" id="PTHR45737">
    <property type="entry name" value="VON WILLEBRAND FACTOR A DOMAIN-CONTAINING PROTEIN 5A"/>
    <property type="match status" value="1"/>
</dbReference>
<feature type="region of interest" description="Disordered" evidence="1">
    <location>
        <begin position="694"/>
        <end position="716"/>
    </location>
</feature>
<dbReference type="InterPro" id="IPR013694">
    <property type="entry name" value="VIT"/>
</dbReference>
<evidence type="ECO:0000256" key="1">
    <source>
        <dbReference type="SAM" id="MobiDB-lite"/>
    </source>
</evidence>
<evidence type="ECO:0000256" key="2">
    <source>
        <dbReference type="SAM" id="SignalP"/>
    </source>
</evidence>
<keyword evidence="5" id="KW-1185">Reference proteome</keyword>
<accession>A0A1M7LDQ3</accession>
<dbReference type="SUPFAM" id="SSF49464">
    <property type="entry name" value="Carboxypeptidase regulatory domain-like"/>
    <property type="match status" value="1"/>
</dbReference>
<dbReference type="Gene3D" id="1.25.40.10">
    <property type="entry name" value="Tetratricopeptide repeat domain"/>
    <property type="match status" value="1"/>
</dbReference>
<dbReference type="Pfam" id="PF09906">
    <property type="entry name" value="DUF2135"/>
    <property type="match status" value="1"/>
</dbReference>
<feature type="signal peptide" evidence="2">
    <location>
        <begin position="1"/>
        <end position="18"/>
    </location>
</feature>
<proteinExistence type="predicted"/>
<dbReference type="OrthoDB" id="266279at2"/>
<dbReference type="InterPro" id="IPR011990">
    <property type="entry name" value="TPR-like_helical_dom_sf"/>
</dbReference>
<name>A0A1M7LDQ3_9FLAO</name>
<dbReference type="InterPro" id="IPR019220">
    <property type="entry name" value="DUF2135"/>
</dbReference>
<dbReference type="STRING" id="29534.SAMN05444366_4058"/>
<sequence length="1079" mass="121648">MKNILLISLLFFGFFSQAQSPQLNVKGKDSSLVRLNQLKVTVKIVGNIAYTTTEMHFYNGTKRQMEAELMFPLPEGVSVSRYAIDINGKMREAVPVNKNKGKQVFEAVEHRRVDPGLLEKVEGNNFRTRIYPLMPGKERIVIIGYEQELSSFDATHLSYQMLSSYSGKLDTFELNVAVLGATAAPTIANDEGVLALENQNQSYVTSVKKVNYQLKDKLVITIPIRAEIPSVVTQSVNDQHYFYANTILDNPKILKKNPATIGLIWDVSLSCKNRNVKKELQLLSAYFNQLKNVSVTLYFAGYNFDKKNTYTIQNGDWSALKSVLENVVYDGGTRFSKIKLPVHDEYLFFTDGLSSLSANLLTTTKKPIYTISSLGSSDYAFLNYNAIKTGGNFINLNELKIEDAYDKLMYQSLKFLGIKENYLVTDLYPMTGTPVSGSFSVAGISLKSKNDVVLLFGYDEKPVLEKTIHIDATIPVSGEISIEKLWAQKKIANLEIQYKTNADEIEALGKRYGIVTQNTSLIVLESLHDYIQYDIIPPAELRAEFDNVMKQQMASAQAKKFSNWENVASYYEQLKIWWDKNTKYTIPKPVPVPKNPKNVSNITGNIRGVVLDERGMPLPGASILVKGTRRGTTTDFDGKFGIDAVSGDKLQVSYIGMDGQEIRVGRGRNYSITLKDAHHELQEVVTVAYGISRSQREDVEEDEESDRKEKRSYSTAATTMVRAENITRPAPSIQKALAGKVAGIAVGSGTAIAADNIQSQNVVDSNLDVTVGYSSFNQTKTNTWNPDRIYLKALANAPAEKRYSVYLELRADQINNPNFYFDVANYFYDNGDKEKALLVLSNIADLGLENHQLYKSLTYVLRQWGTYEDALFTASQVAKWREQEPQAHRDLALTLEDNKQYQAAFDELIKALDVNYFGEMSGQYSGVEDIILMDLNRMIQEHSGIKTDKLDKKYLNKMPVAIRIILNWNQMDTDIDLHIIEPTNEECYYGHRDTEIGARFSKDFTEGYGPEQYLLRNAVKGKYIIKSNYFGERTLTENGPTTVMVEVYTSKNGVTERKLQTIQLGRIKENQNLAEVVID</sequence>
<dbReference type="Gene3D" id="2.60.40.1120">
    <property type="entry name" value="Carboxypeptidase-like, regulatory domain"/>
    <property type="match status" value="1"/>
</dbReference>
<keyword evidence="2" id="KW-0732">Signal</keyword>
<dbReference type="PANTHER" id="PTHR45737:SF6">
    <property type="entry name" value="VON WILLEBRAND FACTOR A DOMAIN-CONTAINING PROTEIN 5A"/>
    <property type="match status" value="1"/>
</dbReference>
<feature type="domain" description="VIT" evidence="3">
    <location>
        <begin position="19"/>
        <end position="147"/>
    </location>
</feature>
<dbReference type="Pfam" id="PF08487">
    <property type="entry name" value="VIT"/>
    <property type="match status" value="1"/>
</dbReference>
<protein>
    <submittedName>
        <fullName evidence="4">CarboxypepD_reg-like domain-containing protein</fullName>
    </submittedName>
</protein>
<dbReference type="EMBL" id="FRBY01000006">
    <property type="protein sequence ID" value="SHM75742.1"/>
    <property type="molecule type" value="Genomic_DNA"/>
</dbReference>
<reference evidence="5" key="1">
    <citation type="submission" date="2016-11" db="EMBL/GenBank/DDBJ databases">
        <authorList>
            <person name="Varghese N."/>
            <person name="Submissions S."/>
        </authorList>
    </citation>
    <scope>NUCLEOTIDE SEQUENCE [LARGE SCALE GENOMIC DNA]</scope>
    <source>
        <strain evidence="5">DSM 1811</strain>
    </source>
</reference>